<organism evidence="3 4">
    <name type="scientific">Kipferlia bialata</name>
    <dbReference type="NCBI Taxonomy" id="797122"/>
    <lineage>
        <taxon>Eukaryota</taxon>
        <taxon>Metamonada</taxon>
        <taxon>Carpediemonas-like organisms</taxon>
        <taxon>Kipferlia</taxon>
    </lineage>
</organism>
<sequence>MHLPSFPRDAGQPLTERERGLEQDMTRYAQAALSEAADKVAQSASVAQASVATHVTREKESTQAWERERETLLARIEHLGEEMREKEHALLQATKTSIATISTAVDGEKESLESELKRVSTELGRVKGDLSYQKRERAEAEDRERRLRQSNAALRDRALEMESAEASASERVKLMEAEVAEVMQSMAPD</sequence>
<protein>
    <submittedName>
        <fullName evidence="3">Uncharacterized protein</fullName>
    </submittedName>
</protein>
<reference evidence="3 4" key="1">
    <citation type="journal article" date="2018" name="PLoS ONE">
        <title>The draft genome of Kipferlia bialata reveals reductive genome evolution in fornicate parasites.</title>
        <authorList>
            <person name="Tanifuji G."/>
            <person name="Takabayashi S."/>
            <person name="Kume K."/>
            <person name="Takagi M."/>
            <person name="Nakayama T."/>
            <person name="Kamikawa R."/>
            <person name="Inagaki Y."/>
            <person name="Hashimoto T."/>
        </authorList>
    </citation>
    <scope>NUCLEOTIDE SEQUENCE [LARGE SCALE GENOMIC DNA]</scope>
    <source>
        <strain evidence="3">NY0173</strain>
    </source>
</reference>
<evidence type="ECO:0000313" key="4">
    <source>
        <dbReference type="Proteomes" id="UP000265618"/>
    </source>
</evidence>
<evidence type="ECO:0000313" key="3">
    <source>
        <dbReference type="EMBL" id="GIQ89249.1"/>
    </source>
</evidence>
<comment type="caution">
    <text evidence="3">The sequence shown here is derived from an EMBL/GenBank/DDBJ whole genome shotgun (WGS) entry which is preliminary data.</text>
</comment>
<dbReference type="EMBL" id="BDIP01004845">
    <property type="protein sequence ID" value="GIQ89249.1"/>
    <property type="molecule type" value="Genomic_DNA"/>
</dbReference>
<feature type="region of interest" description="Disordered" evidence="2">
    <location>
        <begin position="1"/>
        <end position="25"/>
    </location>
</feature>
<feature type="compositionally biased region" description="Basic and acidic residues" evidence="2">
    <location>
        <begin position="15"/>
        <end position="25"/>
    </location>
</feature>
<keyword evidence="4" id="KW-1185">Reference proteome</keyword>
<proteinExistence type="predicted"/>
<evidence type="ECO:0000256" key="1">
    <source>
        <dbReference type="SAM" id="Coils"/>
    </source>
</evidence>
<evidence type="ECO:0000256" key="2">
    <source>
        <dbReference type="SAM" id="MobiDB-lite"/>
    </source>
</evidence>
<keyword evidence="1" id="KW-0175">Coiled coil</keyword>
<feature type="coiled-coil region" evidence="1">
    <location>
        <begin position="62"/>
        <end position="157"/>
    </location>
</feature>
<dbReference type="Proteomes" id="UP000265618">
    <property type="component" value="Unassembled WGS sequence"/>
</dbReference>
<feature type="non-terminal residue" evidence="3">
    <location>
        <position position="1"/>
    </location>
</feature>
<name>A0A9K3GMF8_9EUKA</name>
<gene>
    <name evidence="3" type="ORF">KIPB_011673</name>
</gene>
<dbReference type="AlphaFoldDB" id="A0A9K3GMF8"/>
<accession>A0A9K3GMF8</accession>